<dbReference type="AlphaFoldDB" id="A0AAU7CE55"/>
<accession>A0AAU7CE55</accession>
<keyword evidence="1" id="KW-0472">Membrane</keyword>
<feature type="transmembrane region" description="Helical" evidence="1">
    <location>
        <begin position="20"/>
        <end position="47"/>
    </location>
</feature>
<keyword evidence="1" id="KW-1133">Transmembrane helix</keyword>
<sequence length="112" mass="12852">MRKFTSVTLDQRPRSRRTRVMGFMVFSLILILSPIVYEAGLLCYASWQSLFGVYPHIQTPILDILSGGYQTASFDLKQMFSGIFRQSPWKSSYVITFAIFWTGVLAMLLRKG</sequence>
<dbReference type="EMBL" id="CP155447">
    <property type="protein sequence ID" value="XBH03634.1"/>
    <property type="molecule type" value="Genomic_DNA"/>
</dbReference>
<keyword evidence="1" id="KW-0812">Transmembrane</keyword>
<evidence type="ECO:0000313" key="2">
    <source>
        <dbReference type="EMBL" id="XBH03634.1"/>
    </source>
</evidence>
<reference evidence="2" key="1">
    <citation type="submission" date="2024-05" db="EMBL/GenBank/DDBJ databases">
        <title>Planctomycetes of the genus Singulisphaera possess chitinolytic capabilities.</title>
        <authorList>
            <person name="Ivanova A."/>
        </authorList>
    </citation>
    <scope>NUCLEOTIDE SEQUENCE</scope>
    <source>
        <strain evidence="2">Ch08T</strain>
    </source>
</reference>
<dbReference type="RefSeq" id="WP_406696373.1">
    <property type="nucleotide sequence ID" value="NZ_CP155447.1"/>
</dbReference>
<name>A0AAU7CE55_9BACT</name>
<proteinExistence type="predicted"/>
<evidence type="ECO:0000256" key="1">
    <source>
        <dbReference type="SAM" id="Phobius"/>
    </source>
</evidence>
<feature type="transmembrane region" description="Helical" evidence="1">
    <location>
        <begin position="91"/>
        <end position="109"/>
    </location>
</feature>
<protein>
    <submittedName>
        <fullName evidence="2">Uncharacterized protein</fullName>
    </submittedName>
</protein>
<organism evidence="2">
    <name type="scientific">Singulisphaera sp. Ch08</name>
    <dbReference type="NCBI Taxonomy" id="3120278"/>
    <lineage>
        <taxon>Bacteria</taxon>
        <taxon>Pseudomonadati</taxon>
        <taxon>Planctomycetota</taxon>
        <taxon>Planctomycetia</taxon>
        <taxon>Isosphaerales</taxon>
        <taxon>Isosphaeraceae</taxon>
        <taxon>Singulisphaera</taxon>
    </lineage>
</organism>
<gene>
    <name evidence="2" type="ORF">V5E97_35820</name>
</gene>